<feature type="signal peptide" evidence="1">
    <location>
        <begin position="1"/>
        <end position="22"/>
    </location>
</feature>
<keyword evidence="1" id="KW-0732">Signal</keyword>
<evidence type="ECO:0000313" key="2">
    <source>
        <dbReference type="EMBL" id="GEO39874.1"/>
    </source>
</evidence>
<feature type="chain" id="PRO_5022196078" evidence="1">
    <location>
        <begin position="23"/>
        <end position="112"/>
    </location>
</feature>
<dbReference type="RefSeq" id="WP_044434459.1">
    <property type="nucleotide sequence ID" value="NZ_JBNPXK010000017.1"/>
</dbReference>
<keyword evidence="3" id="KW-1185">Reference proteome</keyword>
<gene>
    <name evidence="2" type="ORF">SAE02_40220</name>
</gene>
<evidence type="ECO:0000313" key="3">
    <source>
        <dbReference type="Proteomes" id="UP000321523"/>
    </source>
</evidence>
<proteinExistence type="predicted"/>
<comment type="caution">
    <text evidence="2">The sequence shown here is derived from an EMBL/GenBank/DDBJ whole genome shotgun (WGS) entry which is preliminary data.</text>
</comment>
<evidence type="ECO:0000256" key="1">
    <source>
        <dbReference type="SAM" id="SignalP"/>
    </source>
</evidence>
<name>A0A512DTS5_9PROT</name>
<accession>A0A512DTS5</accession>
<dbReference type="Proteomes" id="UP000321523">
    <property type="component" value="Unassembled WGS sequence"/>
</dbReference>
<organism evidence="2 3">
    <name type="scientific">Skermanella aerolata</name>
    <dbReference type="NCBI Taxonomy" id="393310"/>
    <lineage>
        <taxon>Bacteria</taxon>
        <taxon>Pseudomonadati</taxon>
        <taxon>Pseudomonadota</taxon>
        <taxon>Alphaproteobacteria</taxon>
        <taxon>Rhodospirillales</taxon>
        <taxon>Azospirillaceae</taxon>
        <taxon>Skermanella</taxon>
    </lineage>
</organism>
<protein>
    <submittedName>
        <fullName evidence="2">Uncharacterized protein</fullName>
    </submittedName>
</protein>
<dbReference type="EMBL" id="BJYZ01000018">
    <property type="protein sequence ID" value="GEO39874.1"/>
    <property type="molecule type" value="Genomic_DNA"/>
</dbReference>
<sequence>METKRIYAAVLLILATAGPAAAHDMYEGLTTRNGQACCNDRDCRPVGHRYTAQSGHEVEIEGQWVSVAPSVILPTASPDGQNHACYYPVWSTYQSTTTVTYVLRCVILGGQS</sequence>
<reference evidence="2 3" key="1">
    <citation type="submission" date="2019-07" db="EMBL/GenBank/DDBJ databases">
        <title>Whole genome shotgun sequence of Skermanella aerolata NBRC 106429.</title>
        <authorList>
            <person name="Hosoyama A."/>
            <person name="Uohara A."/>
            <person name="Ohji S."/>
            <person name="Ichikawa N."/>
        </authorList>
    </citation>
    <scope>NUCLEOTIDE SEQUENCE [LARGE SCALE GENOMIC DNA]</scope>
    <source>
        <strain evidence="2 3">NBRC 106429</strain>
    </source>
</reference>
<dbReference type="AlphaFoldDB" id="A0A512DTS5"/>